<dbReference type="GO" id="GO:0004345">
    <property type="term" value="F:glucose-6-phosphate dehydrogenase activity"/>
    <property type="evidence" value="ECO:0007669"/>
    <property type="project" value="UniProtKB-UniRule"/>
</dbReference>
<evidence type="ECO:0000259" key="9">
    <source>
        <dbReference type="Pfam" id="PF02781"/>
    </source>
</evidence>
<evidence type="ECO:0000256" key="6">
    <source>
        <dbReference type="HAMAP-Rule" id="MF_00966"/>
    </source>
</evidence>
<accession>A0A556ASA6</accession>
<sequence length="512" mass="56658">MSAPARPSEKGASVQDTRNQSAHPAAPPALLFIFGAHGDLVQRLLVPSLYRLCRDGLLDDATEVYGIDHNEATDEAFRERLSGFLHDLTRHPEAEGGGEKVVPACWRSLRERLHYLKGDFTDPDAYQDIARELAQRPGANAVFYLATSPGFFATIVQQLADAGLCDEGRGGFRRVAIEKPFGTDLASAQQLNALLYRHLHERQIYRVDHFAAKDATRNIGVQRFANGIVDAFWNHRHIEHVQISALETLGVGSRGRFYDRTGALRDMVPNHLFQLLAQVAMEPPATPDEAGWRKAKTDAIRAIEVQADDLALRNSVCGQYTAGNGQPGYLEAGNVPPDSTTETYIAVRLTLDAPRWTGVPFYLRTGKCLSRRSTEIVVQFRAPEHGLPNQSAGPTRLVLTLDPQESIAMEWSVRPPGPIVELGRTTLQHNPADLFPDKASTGYETLLYHCLTGVQTLFPTAQEAEAAWTAIGPFQRAWCERKPCGYRAGEDGPAEADDLIQRDGFDWWRPSS</sequence>
<evidence type="ECO:0000313" key="10">
    <source>
        <dbReference type="EMBL" id="TSH95823.1"/>
    </source>
</evidence>
<dbReference type="Gene3D" id="3.40.50.720">
    <property type="entry name" value="NAD(P)-binding Rossmann-like Domain"/>
    <property type="match status" value="1"/>
</dbReference>
<comment type="function">
    <text evidence="6">Catalyzes the oxidation of glucose 6-phosphate to 6-phosphogluconolactone.</text>
</comment>
<feature type="binding site" evidence="6">
    <location>
        <position position="209"/>
    </location>
    <ligand>
        <name>substrate</name>
    </ligand>
</feature>
<dbReference type="EMBL" id="VLTJ01000020">
    <property type="protein sequence ID" value="TSH95823.1"/>
    <property type="molecule type" value="Genomic_DNA"/>
</dbReference>
<dbReference type="Pfam" id="PF02781">
    <property type="entry name" value="G6PD_C"/>
    <property type="match status" value="1"/>
</dbReference>
<dbReference type="PIRSF" id="PIRSF000110">
    <property type="entry name" value="G6PD"/>
    <property type="match status" value="1"/>
</dbReference>
<evidence type="ECO:0000256" key="7">
    <source>
        <dbReference type="SAM" id="MobiDB-lite"/>
    </source>
</evidence>
<dbReference type="HAMAP" id="MF_00966">
    <property type="entry name" value="G6PD"/>
    <property type="match status" value="1"/>
</dbReference>
<dbReference type="InterPro" id="IPR036291">
    <property type="entry name" value="NAD(P)-bd_dom_sf"/>
</dbReference>
<dbReference type="InterPro" id="IPR022675">
    <property type="entry name" value="G6P_DH_C"/>
</dbReference>
<dbReference type="NCBIfam" id="TIGR00871">
    <property type="entry name" value="zwf"/>
    <property type="match status" value="1"/>
</dbReference>
<evidence type="ECO:0000256" key="3">
    <source>
        <dbReference type="ARBA" id="ARBA00022857"/>
    </source>
</evidence>
<dbReference type="PANTHER" id="PTHR23429">
    <property type="entry name" value="GLUCOSE-6-PHOSPHATE 1-DEHYDROGENASE G6PD"/>
    <property type="match status" value="1"/>
</dbReference>
<feature type="domain" description="Glucose-6-phosphate dehydrogenase C-terminal" evidence="9">
    <location>
        <begin position="222"/>
        <end position="508"/>
    </location>
</feature>
<name>A0A556ASA6_9BURK</name>
<keyword evidence="2 6" id="KW-0313">Glucose metabolism</keyword>
<keyword evidence="3 6" id="KW-0521">NADP</keyword>
<comment type="similarity">
    <text evidence="6">Belongs to the glucose-6-phosphate dehydrogenase family.</text>
</comment>
<dbReference type="SUPFAM" id="SSF55347">
    <property type="entry name" value="Glyceraldehyde-3-phosphate dehydrogenase-like, C-terminal domain"/>
    <property type="match status" value="1"/>
</dbReference>
<dbReference type="PANTHER" id="PTHR23429:SF0">
    <property type="entry name" value="GLUCOSE-6-PHOSPHATE 1-DEHYDROGENASE"/>
    <property type="match status" value="1"/>
</dbReference>
<evidence type="ECO:0000313" key="11">
    <source>
        <dbReference type="Proteomes" id="UP000318405"/>
    </source>
</evidence>
<dbReference type="AlphaFoldDB" id="A0A556ASA6"/>
<dbReference type="GO" id="GO:0050661">
    <property type="term" value="F:NADP binding"/>
    <property type="evidence" value="ECO:0007669"/>
    <property type="project" value="UniProtKB-UniRule"/>
</dbReference>
<dbReference type="GO" id="GO:0005829">
    <property type="term" value="C:cytosol"/>
    <property type="evidence" value="ECO:0007669"/>
    <property type="project" value="TreeGrafter"/>
</dbReference>
<feature type="binding site" evidence="6">
    <location>
        <begin position="119"/>
        <end position="120"/>
    </location>
    <ligand>
        <name>NADP(+)</name>
        <dbReference type="ChEBI" id="CHEBI:58349"/>
    </ligand>
</feature>
<dbReference type="GO" id="GO:0009051">
    <property type="term" value="P:pentose-phosphate shunt, oxidative branch"/>
    <property type="evidence" value="ECO:0007669"/>
    <property type="project" value="TreeGrafter"/>
</dbReference>
<reference evidence="10 11" key="1">
    <citation type="submission" date="2019-07" db="EMBL/GenBank/DDBJ databases">
        <title>Qingshengfaniella alkalisoli gen. nov., sp. nov., isolated from saline soil.</title>
        <authorList>
            <person name="Xu L."/>
            <person name="Huang X.-X."/>
            <person name="Sun J.-Q."/>
        </authorList>
    </citation>
    <scope>NUCLEOTIDE SEQUENCE [LARGE SCALE GENOMIC DNA]</scope>
    <source>
        <strain evidence="10 11">DSM 27279</strain>
    </source>
</reference>
<dbReference type="SUPFAM" id="SSF51735">
    <property type="entry name" value="NAD(P)-binding Rossmann-fold domains"/>
    <property type="match status" value="1"/>
</dbReference>
<keyword evidence="4 6" id="KW-0560">Oxidoreductase</keyword>
<dbReference type="UniPathway" id="UPA00115">
    <property type="reaction ID" value="UER00408"/>
</dbReference>
<comment type="catalytic activity">
    <reaction evidence="6">
        <text>D-glucose 6-phosphate + NADP(+) = 6-phospho-D-glucono-1,5-lactone + NADPH + H(+)</text>
        <dbReference type="Rhea" id="RHEA:15841"/>
        <dbReference type="ChEBI" id="CHEBI:15378"/>
        <dbReference type="ChEBI" id="CHEBI:57783"/>
        <dbReference type="ChEBI" id="CHEBI:57955"/>
        <dbReference type="ChEBI" id="CHEBI:58349"/>
        <dbReference type="ChEBI" id="CHEBI:61548"/>
        <dbReference type="EC" id="1.1.1.49"/>
    </reaction>
</comment>
<dbReference type="Pfam" id="PF00479">
    <property type="entry name" value="G6PD_N"/>
    <property type="match status" value="1"/>
</dbReference>
<feature type="binding site" evidence="6">
    <location>
        <position position="367"/>
    </location>
    <ligand>
        <name>substrate</name>
    </ligand>
</feature>
<evidence type="ECO:0000256" key="1">
    <source>
        <dbReference type="ARBA" id="ARBA00004937"/>
    </source>
</evidence>
<evidence type="ECO:0000256" key="2">
    <source>
        <dbReference type="ARBA" id="ARBA00022526"/>
    </source>
</evidence>
<keyword evidence="5 6" id="KW-0119">Carbohydrate metabolism</keyword>
<dbReference type="Proteomes" id="UP000318405">
    <property type="component" value="Unassembled WGS sequence"/>
</dbReference>
<dbReference type="EC" id="1.1.1.49" evidence="6"/>
<comment type="pathway">
    <text evidence="1 6">Carbohydrate degradation; pentose phosphate pathway; D-ribulose 5-phosphate from D-glucose 6-phosphate (oxidative stage): step 1/3.</text>
</comment>
<dbReference type="InterPro" id="IPR001282">
    <property type="entry name" value="G6P_DH"/>
</dbReference>
<dbReference type="OrthoDB" id="9802739at2"/>
<feature type="binding site" evidence="6">
    <location>
        <position position="179"/>
    </location>
    <ligand>
        <name>NADP(+)</name>
        <dbReference type="ChEBI" id="CHEBI:58349"/>
    </ligand>
</feature>
<comment type="caution">
    <text evidence="6">Lacks conserved residue(s) required for the propagation of feature annotation.</text>
</comment>
<dbReference type="Gene3D" id="3.30.360.10">
    <property type="entry name" value="Dihydrodipicolinate Reductase, domain 2"/>
    <property type="match status" value="1"/>
</dbReference>
<organism evidence="10 11">
    <name type="scientific">Verticiella sediminum</name>
    <dbReference type="NCBI Taxonomy" id="1247510"/>
    <lineage>
        <taxon>Bacteria</taxon>
        <taxon>Pseudomonadati</taxon>
        <taxon>Pseudomonadota</taxon>
        <taxon>Betaproteobacteria</taxon>
        <taxon>Burkholderiales</taxon>
        <taxon>Alcaligenaceae</taxon>
        <taxon>Verticiella</taxon>
    </lineage>
</organism>
<proteinExistence type="inferred from homology"/>
<dbReference type="PRINTS" id="PR00079">
    <property type="entry name" value="G6PDHDRGNASE"/>
</dbReference>
<feature type="region of interest" description="Disordered" evidence="7">
    <location>
        <begin position="1"/>
        <end position="22"/>
    </location>
</feature>
<feature type="binding site" evidence="6">
    <location>
        <position position="247"/>
    </location>
    <ligand>
        <name>substrate</name>
    </ligand>
</feature>
<dbReference type="InterPro" id="IPR022674">
    <property type="entry name" value="G6P_DH_NAD-bd"/>
</dbReference>
<feature type="active site" description="Proton acceptor" evidence="6">
    <location>
        <position position="271"/>
    </location>
</feature>
<feature type="binding site" evidence="6">
    <location>
        <position position="213"/>
    </location>
    <ligand>
        <name>substrate</name>
    </ligand>
</feature>
<protein>
    <recommendedName>
        <fullName evidence="6">Glucose-6-phosphate 1-dehydrogenase</fullName>
        <shortName evidence="6">G6PD</shortName>
        <ecNumber evidence="6">1.1.1.49</ecNumber>
    </recommendedName>
</protein>
<gene>
    <name evidence="6 10" type="primary">zwf</name>
    <name evidence="10" type="ORF">FOZ76_10565</name>
</gene>
<comment type="caution">
    <text evidence="10">The sequence shown here is derived from an EMBL/GenBank/DDBJ whole genome shotgun (WGS) entry which is preliminary data.</text>
</comment>
<feature type="domain" description="Glucose-6-phosphate dehydrogenase NAD-binding" evidence="8">
    <location>
        <begin position="33"/>
        <end position="218"/>
    </location>
</feature>
<dbReference type="GO" id="GO:0006006">
    <property type="term" value="P:glucose metabolic process"/>
    <property type="evidence" value="ECO:0007669"/>
    <property type="project" value="UniProtKB-KW"/>
</dbReference>
<feature type="binding site" evidence="6">
    <location>
        <position position="266"/>
    </location>
    <ligand>
        <name>substrate</name>
    </ligand>
</feature>
<evidence type="ECO:0000256" key="4">
    <source>
        <dbReference type="ARBA" id="ARBA00023002"/>
    </source>
</evidence>
<keyword evidence="11" id="KW-1185">Reference proteome</keyword>
<evidence type="ECO:0000256" key="5">
    <source>
        <dbReference type="ARBA" id="ARBA00023277"/>
    </source>
</evidence>
<evidence type="ECO:0000259" key="8">
    <source>
        <dbReference type="Pfam" id="PF00479"/>
    </source>
</evidence>